<comment type="caution">
    <text evidence="4">The sequence shown here is derived from an EMBL/GenBank/DDBJ whole genome shotgun (WGS) entry which is preliminary data.</text>
</comment>
<gene>
    <name evidence="4" type="ORF">ABXL37_25525</name>
</gene>
<evidence type="ECO:0000313" key="4">
    <source>
        <dbReference type="EMBL" id="MET1477619.1"/>
    </source>
</evidence>
<dbReference type="PANTHER" id="PTHR33420">
    <property type="entry name" value="FIMBRIAL SUBUNIT ELFA-RELATED"/>
    <property type="match status" value="1"/>
</dbReference>
<dbReference type="Proteomes" id="UP001548587">
    <property type="component" value="Unassembled WGS sequence"/>
</dbReference>
<sequence length="349" mass="37341">MIKIRKSIIVLLMGLVKFAHSAPLPNCPGTGIGEWHIPIKNVSIPLNAANGSVIGSGTYELQYNCPANILSPGGFRFDFKTDPGYVETEYPGVVRLADNLATDDFLRSTGLRLINAETGQVITGFLQGWAPWGPPSSTSTRPFSGTLKIRFDLIKLNDLIYNVSSVYVVHRFGNLRSINNHLDSNDPMLNGGIFLWKLMPFINAKITQMPQSCTVTTPNVLVRLPPTAASKLNTVGTTAGDTGFNIGLSCKTGTNVYVTLTDLTDTGNTGNQLTLTPDSTAKGVKLRILKNGQPVGYGPDSAEIGNLNQWLVGPSASTTSIPLSAQYIATDKVSGGTVKGVATFTMSYQ</sequence>
<dbReference type="PANTHER" id="PTHR33420:SF3">
    <property type="entry name" value="FIMBRIAL SUBUNIT ELFA"/>
    <property type="match status" value="1"/>
</dbReference>
<dbReference type="InterPro" id="IPR050263">
    <property type="entry name" value="Bact_Fimbrial_Adh_Pro"/>
</dbReference>
<feature type="signal peptide" evidence="2">
    <location>
        <begin position="1"/>
        <end position="21"/>
    </location>
</feature>
<proteinExistence type="predicted"/>
<evidence type="ECO:0000313" key="5">
    <source>
        <dbReference type="Proteomes" id="UP001548587"/>
    </source>
</evidence>
<evidence type="ECO:0000256" key="2">
    <source>
        <dbReference type="SAM" id="SignalP"/>
    </source>
</evidence>
<dbReference type="RefSeq" id="WP_209927552.1">
    <property type="nucleotide sequence ID" value="NZ_JBEWCH010000020.1"/>
</dbReference>
<keyword evidence="1 2" id="KW-0732">Signal</keyword>
<protein>
    <submittedName>
        <fullName evidence="4">Fimbrial protein</fullName>
    </submittedName>
</protein>
<dbReference type="Gene3D" id="2.60.40.1090">
    <property type="entry name" value="Fimbrial-type adhesion domain"/>
    <property type="match status" value="1"/>
</dbReference>
<reference evidence="4 5" key="1">
    <citation type="submission" date="2024-06" db="EMBL/GenBank/DDBJ databases">
        <title>Burkholderia sola in Mexico.</title>
        <authorList>
            <person name="Estrada P."/>
        </authorList>
    </citation>
    <scope>NUCLEOTIDE SEQUENCE [LARGE SCALE GENOMIC DNA]</scope>
    <source>
        <strain evidence="4 5">CpTa8-5</strain>
    </source>
</reference>
<dbReference type="InterPro" id="IPR008966">
    <property type="entry name" value="Adhesion_dom_sf"/>
</dbReference>
<name>A0ABV2CEU8_9BURK</name>
<organism evidence="4 5">
    <name type="scientific">Burkholderia sola</name>
    <dbReference type="NCBI Taxonomy" id="2843302"/>
    <lineage>
        <taxon>Bacteria</taxon>
        <taxon>Pseudomonadati</taxon>
        <taxon>Pseudomonadota</taxon>
        <taxon>Betaproteobacteria</taxon>
        <taxon>Burkholderiales</taxon>
        <taxon>Burkholderiaceae</taxon>
        <taxon>Burkholderia</taxon>
        <taxon>Burkholderia cepacia complex</taxon>
    </lineage>
</organism>
<dbReference type="InterPro" id="IPR036937">
    <property type="entry name" value="Adhesion_dom_fimbrial_sf"/>
</dbReference>
<dbReference type="InterPro" id="IPR000259">
    <property type="entry name" value="Adhesion_dom_fimbrial"/>
</dbReference>
<dbReference type="EMBL" id="JBEWCH010000020">
    <property type="protein sequence ID" value="MET1477619.1"/>
    <property type="molecule type" value="Genomic_DNA"/>
</dbReference>
<feature type="domain" description="Fimbrial-type adhesion" evidence="3">
    <location>
        <begin position="206"/>
        <end position="349"/>
    </location>
</feature>
<accession>A0ABV2CEU8</accession>
<dbReference type="SUPFAM" id="SSF49401">
    <property type="entry name" value="Bacterial adhesins"/>
    <property type="match status" value="1"/>
</dbReference>
<keyword evidence="5" id="KW-1185">Reference proteome</keyword>
<feature type="chain" id="PRO_5046396434" evidence="2">
    <location>
        <begin position="22"/>
        <end position="349"/>
    </location>
</feature>
<evidence type="ECO:0000259" key="3">
    <source>
        <dbReference type="Pfam" id="PF00419"/>
    </source>
</evidence>
<dbReference type="Pfam" id="PF00419">
    <property type="entry name" value="Fimbrial"/>
    <property type="match status" value="1"/>
</dbReference>
<evidence type="ECO:0000256" key="1">
    <source>
        <dbReference type="ARBA" id="ARBA00022729"/>
    </source>
</evidence>